<gene>
    <name evidence="2" type="ORF">OB914_15820</name>
    <name evidence="1" type="ORF">OB916_15285</name>
</gene>
<dbReference type="AlphaFoldDB" id="A0AAE3IFK7"/>
<proteinExistence type="predicted"/>
<dbReference type="EMBL" id="JAOPKC010000027">
    <property type="protein sequence ID" value="MCU4719414.1"/>
    <property type="molecule type" value="Genomic_DNA"/>
</dbReference>
<dbReference type="EMBL" id="JAOPKD010000026">
    <property type="protein sequence ID" value="MCU4728423.1"/>
    <property type="molecule type" value="Genomic_DNA"/>
</dbReference>
<evidence type="ECO:0000313" key="2">
    <source>
        <dbReference type="EMBL" id="MCU4728423.1"/>
    </source>
</evidence>
<evidence type="ECO:0000313" key="1">
    <source>
        <dbReference type="EMBL" id="MCU4719414.1"/>
    </source>
</evidence>
<evidence type="ECO:0000313" key="4">
    <source>
        <dbReference type="Proteomes" id="UP001209746"/>
    </source>
</evidence>
<reference evidence="2" key="1">
    <citation type="submission" date="2023-02" db="EMBL/GenBank/DDBJ databases">
        <title>Enrichment on poylsaccharides allowed isolation of novel metabolic and taxonomic groups of Haloarchaea.</title>
        <authorList>
            <person name="Sorokin D.Y."/>
            <person name="Elcheninov A.G."/>
            <person name="Khizhniak T.V."/>
            <person name="Kolganova T.V."/>
            <person name="Kublanov I.V."/>
        </authorList>
    </citation>
    <scope>NUCLEOTIDE SEQUENCE</scope>
    <source>
        <strain evidence="1 3">HArc-curdl5-1</strain>
        <strain evidence="2">HArc-curdl7</strain>
    </source>
</reference>
<accession>A0AAE3IFK7</accession>
<evidence type="ECO:0000313" key="3">
    <source>
        <dbReference type="Proteomes" id="UP001208186"/>
    </source>
</evidence>
<dbReference type="RefSeq" id="WP_315910159.1">
    <property type="nucleotide sequence ID" value="NZ_JAOPKC010000027.1"/>
</dbReference>
<sequence>MTRTTYTCDGCGALLDNEKDLRKREGTTRPSWQCRVCETTVPSVVAERISHQKQNATE</sequence>
<dbReference type="Proteomes" id="UP001209746">
    <property type="component" value="Unassembled WGS sequence"/>
</dbReference>
<keyword evidence="3" id="KW-1185">Reference proteome</keyword>
<dbReference type="Proteomes" id="UP001208186">
    <property type="component" value="Unassembled WGS sequence"/>
</dbReference>
<organism evidence="2 4">
    <name type="scientific">Halapricum hydrolyticum</name>
    <dbReference type="NCBI Taxonomy" id="2979991"/>
    <lineage>
        <taxon>Archaea</taxon>
        <taxon>Methanobacteriati</taxon>
        <taxon>Methanobacteriota</taxon>
        <taxon>Stenosarchaea group</taxon>
        <taxon>Halobacteria</taxon>
        <taxon>Halobacteriales</taxon>
        <taxon>Haloarculaceae</taxon>
        <taxon>Halapricum</taxon>
    </lineage>
</organism>
<comment type="caution">
    <text evidence="2">The sequence shown here is derived from an EMBL/GenBank/DDBJ whole genome shotgun (WGS) entry which is preliminary data.</text>
</comment>
<protein>
    <submittedName>
        <fullName evidence="2">Uncharacterized protein</fullName>
    </submittedName>
</protein>
<name>A0AAE3IFK7_9EURY</name>